<evidence type="ECO:0000256" key="7">
    <source>
        <dbReference type="SAM" id="Coils"/>
    </source>
</evidence>
<evidence type="ECO:0000256" key="2">
    <source>
        <dbReference type="ARBA" id="ARBA00022490"/>
    </source>
</evidence>
<evidence type="ECO:0000259" key="9">
    <source>
        <dbReference type="PROSITE" id="PS50067"/>
    </source>
</evidence>
<dbReference type="PROSITE" id="PS50067">
    <property type="entry name" value="KINESIN_MOTOR_2"/>
    <property type="match status" value="1"/>
</dbReference>
<feature type="domain" description="Kinesin motor" evidence="9">
    <location>
        <begin position="14"/>
        <end position="460"/>
    </location>
</feature>
<feature type="compositionally biased region" description="Polar residues" evidence="8">
    <location>
        <begin position="1011"/>
        <end position="1033"/>
    </location>
</feature>
<dbReference type="SMART" id="SM00129">
    <property type="entry name" value="KISc"/>
    <property type="match status" value="1"/>
</dbReference>
<feature type="compositionally biased region" description="Polar residues" evidence="8">
    <location>
        <begin position="1899"/>
        <end position="1915"/>
    </location>
</feature>
<feature type="coiled-coil region" evidence="7">
    <location>
        <begin position="516"/>
        <end position="550"/>
    </location>
</feature>
<protein>
    <submittedName>
        <fullName evidence="10">Kinesin</fullName>
    </submittedName>
</protein>
<feature type="coiled-coil region" evidence="7">
    <location>
        <begin position="831"/>
        <end position="858"/>
    </location>
</feature>
<feature type="coiled-coil region" evidence="7">
    <location>
        <begin position="598"/>
        <end position="639"/>
    </location>
</feature>
<feature type="region of interest" description="Disordered" evidence="8">
    <location>
        <begin position="263"/>
        <end position="345"/>
    </location>
</feature>
<dbReference type="Gene3D" id="3.40.850.10">
    <property type="entry name" value="Kinesin motor domain"/>
    <property type="match status" value="1"/>
</dbReference>
<dbReference type="PANTHER" id="PTHR47969:SF15">
    <property type="entry name" value="CHROMOSOME-ASSOCIATED KINESIN KIF4A-RELATED"/>
    <property type="match status" value="1"/>
</dbReference>
<dbReference type="GO" id="GO:0007018">
    <property type="term" value="P:microtubule-based movement"/>
    <property type="evidence" value="ECO:0007669"/>
    <property type="project" value="InterPro"/>
</dbReference>
<evidence type="ECO:0000256" key="1">
    <source>
        <dbReference type="ARBA" id="ARBA00004496"/>
    </source>
</evidence>
<feature type="region of interest" description="Disordered" evidence="8">
    <location>
        <begin position="1001"/>
        <end position="1036"/>
    </location>
</feature>
<comment type="subcellular location">
    <subcellularLocation>
        <location evidence="1">Cytoplasm</location>
    </subcellularLocation>
</comment>
<dbReference type="EMBL" id="BFAD01000004">
    <property type="protein sequence ID" value="GBE81725.1"/>
    <property type="molecule type" value="Genomic_DNA"/>
</dbReference>
<evidence type="ECO:0000256" key="4">
    <source>
        <dbReference type="ARBA" id="ARBA00022840"/>
    </source>
</evidence>
<keyword evidence="5 7" id="KW-0175">Coiled coil</keyword>
<feature type="compositionally biased region" description="Pro residues" evidence="8">
    <location>
        <begin position="1876"/>
        <end position="1892"/>
    </location>
</feature>
<dbReference type="InterPro" id="IPR019821">
    <property type="entry name" value="Kinesin_motor_CS"/>
</dbReference>
<keyword evidence="2" id="KW-0963">Cytoplasm</keyword>
<dbReference type="InterPro" id="IPR027640">
    <property type="entry name" value="Kinesin-like_fam"/>
</dbReference>
<evidence type="ECO:0000313" key="10">
    <source>
        <dbReference type="EMBL" id="GBE81725.1"/>
    </source>
</evidence>
<dbReference type="InterPro" id="IPR036961">
    <property type="entry name" value="Kinesin_motor_dom_sf"/>
</dbReference>
<dbReference type="GO" id="GO:0051231">
    <property type="term" value="P:spindle elongation"/>
    <property type="evidence" value="ECO:0007669"/>
    <property type="project" value="TreeGrafter"/>
</dbReference>
<dbReference type="Proteomes" id="UP000287166">
    <property type="component" value="Unassembled WGS sequence"/>
</dbReference>
<name>A0A401GHY9_9APHY</name>
<evidence type="ECO:0000256" key="8">
    <source>
        <dbReference type="SAM" id="MobiDB-lite"/>
    </source>
</evidence>
<keyword evidence="11" id="KW-1185">Reference proteome</keyword>
<dbReference type="PROSITE" id="PS00411">
    <property type="entry name" value="KINESIN_MOTOR_1"/>
    <property type="match status" value="1"/>
</dbReference>
<feature type="coiled-coil region" evidence="7">
    <location>
        <begin position="696"/>
        <end position="765"/>
    </location>
</feature>
<evidence type="ECO:0000256" key="6">
    <source>
        <dbReference type="PROSITE-ProRule" id="PRU00283"/>
    </source>
</evidence>
<keyword evidence="6" id="KW-0505">Motor protein</keyword>
<feature type="compositionally biased region" description="Basic and acidic residues" evidence="8">
    <location>
        <begin position="1001"/>
        <end position="1010"/>
    </location>
</feature>
<feature type="coiled-coil region" evidence="7">
    <location>
        <begin position="1457"/>
        <end position="1531"/>
    </location>
</feature>
<feature type="compositionally biased region" description="Low complexity" evidence="8">
    <location>
        <begin position="1916"/>
        <end position="1928"/>
    </location>
</feature>
<feature type="region of interest" description="Disordered" evidence="8">
    <location>
        <begin position="931"/>
        <end position="951"/>
    </location>
</feature>
<organism evidence="10 11">
    <name type="scientific">Sparassis crispa</name>
    <dbReference type="NCBI Taxonomy" id="139825"/>
    <lineage>
        <taxon>Eukaryota</taxon>
        <taxon>Fungi</taxon>
        <taxon>Dikarya</taxon>
        <taxon>Basidiomycota</taxon>
        <taxon>Agaricomycotina</taxon>
        <taxon>Agaricomycetes</taxon>
        <taxon>Polyporales</taxon>
        <taxon>Sparassidaceae</taxon>
        <taxon>Sparassis</taxon>
    </lineage>
</organism>
<feature type="binding site" evidence="6">
    <location>
        <begin position="116"/>
        <end position="123"/>
    </location>
    <ligand>
        <name>ATP</name>
        <dbReference type="ChEBI" id="CHEBI:30616"/>
    </ligand>
</feature>
<dbReference type="PRINTS" id="PR00380">
    <property type="entry name" value="KINESINHEAVY"/>
</dbReference>
<accession>A0A401GHY9</accession>
<feature type="compositionally biased region" description="Basic and acidic residues" evidence="8">
    <location>
        <begin position="1820"/>
        <end position="1838"/>
    </location>
</feature>
<dbReference type="GO" id="GO:0005524">
    <property type="term" value="F:ATP binding"/>
    <property type="evidence" value="ECO:0007669"/>
    <property type="project" value="UniProtKB-UniRule"/>
</dbReference>
<feature type="coiled-coil region" evidence="7">
    <location>
        <begin position="1226"/>
        <end position="1345"/>
    </location>
</feature>
<dbReference type="Pfam" id="PF00225">
    <property type="entry name" value="Kinesin"/>
    <property type="match status" value="2"/>
</dbReference>
<reference evidence="10 11" key="1">
    <citation type="journal article" date="2018" name="Sci. Rep.">
        <title>Genome sequence of the cauliflower mushroom Sparassis crispa (Hanabiratake) and its association with beneficial usage.</title>
        <authorList>
            <person name="Kiyama R."/>
            <person name="Furutani Y."/>
            <person name="Kawaguchi K."/>
            <person name="Nakanishi T."/>
        </authorList>
    </citation>
    <scope>NUCLEOTIDE SEQUENCE [LARGE SCALE GENOMIC DNA]</scope>
</reference>
<evidence type="ECO:0000313" key="11">
    <source>
        <dbReference type="Proteomes" id="UP000287166"/>
    </source>
</evidence>
<dbReference type="InParanoid" id="A0A401GHY9"/>
<feature type="coiled-coil region" evidence="7">
    <location>
        <begin position="1640"/>
        <end position="1667"/>
    </location>
</feature>
<gene>
    <name evidence="10" type="ORF">SCP_0400960</name>
</gene>
<dbReference type="GO" id="GO:0003777">
    <property type="term" value="F:microtubule motor activity"/>
    <property type="evidence" value="ECO:0007669"/>
    <property type="project" value="InterPro"/>
</dbReference>
<keyword evidence="3 6" id="KW-0547">Nucleotide-binding</keyword>
<dbReference type="STRING" id="139825.A0A401GHY9"/>
<dbReference type="GeneID" id="38778642"/>
<comment type="similarity">
    <text evidence="6">Belongs to the TRAFAC class myosin-kinesin ATPase superfamily. Kinesin family.</text>
</comment>
<dbReference type="GO" id="GO:0005875">
    <property type="term" value="C:microtubule associated complex"/>
    <property type="evidence" value="ECO:0007669"/>
    <property type="project" value="TreeGrafter"/>
</dbReference>
<comment type="caution">
    <text evidence="10">The sequence shown here is derived from an EMBL/GenBank/DDBJ whole genome shotgun (WGS) entry which is preliminary data.</text>
</comment>
<dbReference type="GO" id="GO:0007052">
    <property type="term" value="P:mitotic spindle organization"/>
    <property type="evidence" value="ECO:0007669"/>
    <property type="project" value="TreeGrafter"/>
</dbReference>
<dbReference type="GO" id="GO:0005737">
    <property type="term" value="C:cytoplasm"/>
    <property type="evidence" value="ECO:0007669"/>
    <property type="project" value="UniProtKB-SubCell"/>
</dbReference>
<dbReference type="SUPFAM" id="SSF52540">
    <property type="entry name" value="P-loop containing nucleoside triphosphate hydrolases"/>
    <property type="match status" value="1"/>
</dbReference>
<sequence length="2081" mass="231139">MPPPPPPSNAATTSVQVALRIRPTNNQDTNSIPARFQRSVITAATPTSVSVDSTTPAGSNAAGATAVSANAGKKQLFTFDQVHPPTATQHALFTSTAQPLISRFAEGFNCTILAYGQTSSGKTFTMTGIDLDADPSNPSNGMGIIPRAVSTVFSRCREMKDERGNAWQYNVKGSFIEIYNEDLIDLLSMDETGGRREVQIREDKQGHIIWEGLREVAVKNSNEVMNLLRQGTAIRRTNETDMNAQSSRSHAIFSLTLTQKKYTGSGLPARSSSPLPPGGRPPSRIARPGSAFVGGSRVSSPTFGRPGTPSFQTAMSRGGRPPSSIGLLSPDIGRNRNHADGDDEQGEWVTVVSKFHFVDLAGSERLKRTAAAGERIKEGISINSGLLALGNVISALGDPSRAKSHTASYIPYRDSKLTRLLQDSLGGNAHTLMIACVSPSEWNLGETINTLKYANRARNIKNRAVVNEKEDGWDDVEWLQGMVTRLRKETKALRDGAPGTIGVGPGAPAGTEGSGKKVLLAQMSELQNNYEDLREKFVERTEELTRLRRELAEKQRSSKGGHIGGTAKYEEIVGPVIEEYEKTIGAMEAELSLNRAALRHTNELYEEQEAEYTELSSRHATTEAYLEELKSRVAKLLEREASNEAYIRDLEDKVKQYDESSLTSSGSITDLKREITRYKDTESYSSQYITDLEARLARSDESVLALRETVEKLESECERRRQEAEVLQSRLESLKQDGQSWRTDLEERERKVHALELKMEEWLAKKKEAGEGRERLADLADEVAKARKDLEGASPTKTVSSAAGSFVELDGSIESQLVALQQTHTATLADLSSVSEKYRDALREIADLAAQLQEAKVNALLPPSETPERTVEFSPRRRMTRGMSRDGVETPVNGAGKRLFFRQAASVESLHSGSLSQSLSLSQELSSARSRKASISSHGTSSSISLSPPLGHARPNLSVSLPSVNVNANERSVASLEKEIMRLQEVLKEREAEITVLEESLKSKDREEVPSTHSTEPSGIRSVNGNGDTSPTLHLSPKTIGQFQEIRRSLDFQAANGNVQDPDESLVRLNELMRSMAQKESSHRETVDSLNSELVQVRRQFEELTVLSRDQALNMSTELEALKNKRDEDLAKHGEDLQRLEELEHREVELVESLAQARLHEDDISYELEQVQQREAELLESLNRVETEHATEVERLKSEHEEALLAKATEVDGILTQMKEVHEGALNDLRDQLVEALSALEKARQDHEAAFGKLEADHEETLRRRGEAVDEMLENTRQEHEASLSKTNAEHEEAIKKKEEEAAATLLQTEEEYYNALTKLRTDHAQALEKQTAEAATAMERLRDEHARDMRMAEIAREGSLTESQSARDVVMKGLQDEHASAMANKEKLFAVDMQKLKDEHVAALSAKLEQHRSAVERLKADHAANFNEREAAYADELEKLQAGHARALTTKDNEHRAALDRNATEHSAALSKLREEFTHDIARLTAELESSRAELTSSNSDLREKMEADVQAIKEQQATILQEIEQSQQDEVLRLREAHKAAIASLESSAQEQLAALSTSHTNDVKELNAQHRRALAEVQASLSAAQKQHSQELADAVAAAEMKVEDRLAAIAVSHTEELAKLRTEHLAALTQVESSLIAAQEQHREDLENSREQTEYRLAKERERLTASITEMQSVHAAERETLQKDHDLLVRELRTKSSEELGALAKEHALLLEELESHKAASNEYVALREEMRQSHEKALQEKTETIGLLQLQVSGAHEERGELAAEVERLRSELRDTRQKTTELVKQASKRDSLVEELERHRSALAEVQEDLQRTKDEMDSLQAEKNRQDSLLRDLQSQIVRSPSPGDPLSRAVAERGLPITRINGMSPTKLPPLTPPPSGPIPPAPRSMHEPTLSSASSVAMTNTTSMGTDTPTESPSTPATSIAHLPTPSVVVDPKLMAQLLQHTKQIEEQDAMIKTLNKQLTHCEGDLQAHMDLVATLESSLGDSEKNLRKARMQATELARERDNVSSQVTSLRAELHEAKSEVVNVRRSIVEEKQSLEHRLDEERRQKERARAQLDSRMDELQRRKSKFACL</sequence>
<feature type="region of interest" description="Disordered" evidence="8">
    <location>
        <begin position="1820"/>
        <end position="1928"/>
    </location>
</feature>
<proteinExistence type="inferred from homology"/>
<dbReference type="RefSeq" id="XP_027612638.1">
    <property type="nucleotide sequence ID" value="XM_027756837.1"/>
</dbReference>
<feature type="coiled-coil region" evidence="7">
    <location>
        <begin position="1948"/>
        <end position="2074"/>
    </location>
</feature>
<dbReference type="InterPro" id="IPR027417">
    <property type="entry name" value="P-loop_NTPase"/>
</dbReference>
<feature type="compositionally biased region" description="Low complexity" evidence="8">
    <location>
        <begin position="264"/>
        <end position="273"/>
    </location>
</feature>
<dbReference type="GO" id="GO:0008017">
    <property type="term" value="F:microtubule binding"/>
    <property type="evidence" value="ECO:0007669"/>
    <property type="project" value="InterPro"/>
</dbReference>
<dbReference type="PANTHER" id="PTHR47969">
    <property type="entry name" value="CHROMOSOME-ASSOCIATED KINESIN KIF4A-RELATED"/>
    <property type="match status" value="1"/>
</dbReference>
<keyword evidence="4 6" id="KW-0067">ATP-binding</keyword>
<evidence type="ECO:0000256" key="3">
    <source>
        <dbReference type="ARBA" id="ARBA00022741"/>
    </source>
</evidence>
<feature type="coiled-coil region" evidence="7">
    <location>
        <begin position="1140"/>
        <end position="1199"/>
    </location>
</feature>
<dbReference type="InterPro" id="IPR001752">
    <property type="entry name" value="Kinesin_motor_dom"/>
</dbReference>
<evidence type="ECO:0000256" key="5">
    <source>
        <dbReference type="ARBA" id="ARBA00023054"/>
    </source>
</evidence>
<dbReference type="OrthoDB" id="3176171at2759"/>